<dbReference type="Proteomes" id="UP000317238">
    <property type="component" value="Unassembled WGS sequence"/>
</dbReference>
<dbReference type="SMART" id="SM00564">
    <property type="entry name" value="PQQ"/>
    <property type="match status" value="3"/>
</dbReference>
<organism evidence="2 3">
    <name type="scientific">Crateriforma conspicua</name>
    <dbReference type="NCBI Taxonomy" id="2527996"/>
    <lineage>
        <taxon>Bacteria</taxon>
        <taxon>Pseudomonadati</taxon>
        <taxon>Planctomycetota</taxon>
        <taxon>Planctomycetia</taxon>
        <taxon>Planctomycetales</taxon>
        <taxon>Planctomycetaceae</taxon>
        <taxon>Crateriforma</taxon>
    </lineage>
</organism>
<protein>
    <submittedName>
        <fullName evidence="2">Outer membrane biogenesis protein BamB</fullName>
    </submittedName>
</protein>
<dbReference type="OrthoDB" id="222965at2"/>
<dbReference type="PANTHER" id="PTHR34512:SF30">
    <property type="entry name" value="OUTER MEMBRANE PROTEIN ASSEMBLY FACTOR BAMB"/>
    <property type="match status" value="1"/>
</dbReference>
<dbReference type="PANTHER" id="PTHR34512">
    <property type="entry name" value="CELL SURFACE PROTEIN"/>
    <property type="match status" value="1"/>
</dbReference>
<name>A0A5C5YA19_9PLAN</name>
<sequence length="723" mass="78039">MRQNEFSATMMILGSLILGSITTASLSGCKPPQSTDVNVSTEPLDSGDNVTTGVETPISGNTTVGAAGVVETPLAGSAPESFEAQGSSEVQGSTLTASVAEDSVEKIMAAGGDWPQWGGTRVRNNVPGVTGLPESWNTGRFDRRTGEWDKSRVENIRWYANLGSQTYGNPVVADGQVYVGTNNGAGYLKRYPAKVDLGCLLAFDEENGDFLWQHSSEKLITGRVHDWPLQGICCAPLVEGERLWFVTSRGEVRCLDTKGFYDNEDDGPVKNEPAFVASIMDTGEGNTFEEALAELNGGTFPAALLEQVAQAGEAAEGDAAIKTVTENKVWTATGNFGGVDRELTIKQIGPRISVFKALGVNDKNDADTIWVFNMMTELGTSQHNMCSCSVTSYGDLLFVNTSNGQDESHGNLPAPDAPSFFCMNKNTGEVYWTDNSPGTNILHGQWSSPTVAEFNGVPQVLFCGGDGWLYSFRADRGTDGNPELLWKFDCNPKTSKWILGGEGTRNNLIGTPVAYDGRVYIGVGQDPEHQEGEGHLWCIDPNKRGDVSPQLAVRIEGDKRVPIPHKRIQAVEPEKGEAAIDNPNSAALWHYGQQDQDGDGNIDFEEEMHRTCGTVAIKDGLLYIADFSGLVHCLDAKGTDDGQPIVHFTYDMLAQSWGSALISDGKVYVGDEDGDVCVFELGKDNAEPIEEINMGTSVYSTPVAANGRLYISTKDKLFAIEQE</sequence>
<evidence type="ECO:0000313" key="3">
    <source>
        <dbReference type="Proteomes" id="UP000317238"/>
    </source>
</evidence>
<evidence type="ECO:0000256" key="1">
    <source>
        <dbReference type="SAM" id="MobiDB-lite"/>
    </source>
</evidence>
<proteinExistence type="predicted"/>
<dbReference type="InterPro" id="IPR018391">
    <property type="entry name" value="PQQ_b-propeller_rpt"/>
</dbReference>
<evidence type="ECO:0000313" key="2">
    <source>
        <dbReference type="EMBL" id="TWT72536.1"/>
    </source>
</evidence>
<reference evidence="2 3" key="1">
    <citation type="submission" date="2019-02" db="EMBL/GenBank/DDBJ databases">
        <title>Deep-cultivation of Planctomycetes and their phenomic and genomic characterization uncovers novel biology.</title>
        <authorList>
            <person name="Wiegand S."/>
            <person name="Jogler M."/>
            <person name="Boedeker C."/>
            <person name="Pinto D."/>
            <person name="Vollmers J."/>
            <person name="Rivas-Marin E."/>
            <person name="Kohn T."/>
            <person name="Peeters S.H."/>
            <person name="Heuer A."/>
            <person name="Rast P."/>
            <person name="Oberbeckmann S."/>
            <person name="Bunk B."/>
            <person name="Jeske O."/>
            <person name="Meyerdierks A."/>
            <person name="Storesund J.E."/>
            <person name="Kallscheuer N."/>
            <person name="Luecker S."/>
            <person name="Lage O.M."/>
            <person name="Pohl T."/>
            <person name="Merkel B.J."/>
            <person name="Hornburger P."/>
            <person name="Mueller R.-W."/>
            <person name="Bruemmer F."/>
            <person name="Labrenz M."/>
            <person name="Spormann A.M."/>
            <person name="Op Den Camp H."/>
            <person name="Overmann J."/>
            <person name="Amann R."/>
            <person name="Jetten M.S.M."/>
            <person name="Mascher T."/>
            <person name="Medema M.H."/>
            <person name="Devos D.P."/>
            <person name="Kaster A.-K."/>
            <person name="Ovreas L."/>
            <person name="Rohde M."/>
            <person name="Galperin M.Y."/>
            <person name="Jogler C."/>
        </authorList>
    </citation>
    <scope>NUCLEOTIDE SEQUENCE [LARGE SCALE GENOMIC DNA]</scope>
    <source>
        <strain evidence="2 3">Pan14r</strain>
    </source>
</reference>
<dbReference type="InterPro" id="IPR015943">
    <property type="entry name" value="WD40/YVTN_repeat-like_dom_sf"/>
</dbReference>
<feature type="region of interest" description="Disordered" evidence="1">
    <location>
        <begin position="28"/>
        <end position="49"/>
    </location>
</feature>
<dbReference type="PROSITE" id="PS51257">
    <property type="entry name" value="PROKAR_LIPOPROTEIN"/>
    <property type="match status" value="1"/>
</dbReference>
<dbReference type="EMBL" id="SJPL01000001">
    <property type="protein sequence ID" value="TWT72536.1"/>
    <property type="molecule type" value="Genomic_DNA"/>
</dbReference>
<comment type="caution">
    <text evidence="2">The sequence shown here is derived from an EMBL/GenBank/DDBJ whole genome shotgun (WGS) entry which is preliminary data.</text>
</comment>
<dbReference type="InterPro" id="IPR011047">
    <property type="entry name" value="Quinoprotein_ADH-like_sf"/>
</dbReference>
<accession>A0A5C5YA19</accession>
<keyword evidence="3" id="KW-1185">Reference proteome</keyword>
<dbReference type="SUPFAM" id="SSF50998">
    <property type="entry name" value="Quinoprotein alcohol dehydrogenase-like"/>
    <property type="match status" value="1"/>
</dbReference>
<dbReference type="RefSeq" id="WP_145293027.1">
    <property type="nucleotide sequence ID" value="NZ_CP036319.1"/>
</dbReference>
<dbReference type="AlphaFoldDB" id="A0A5C5YA19"/>
<dbReference type="Gene3D" id="2.130.10.10">
    <property type="entry name" value="YVTN repeat-like/Quinoprotein amine dehydrogenase"/>
    <property type="match status" value="3"/>
</dbReference>
<gene>
    <name evidence="2" type="ORF">Pan14r_48560</name>
</gene>